<feature type="compositionally biased region" description="Low complexity" evidence="1">
    <location>
        <begin position="9"/>
        <end position="18"/>
    </location>
</feature>
<sequence>MEAMVTGESGLPAPHASLLPPPPDAALDGLDVGVKVGHLPADDGLDVGGEVVDAWGWDNHSNGGMSK</sequence>
<reference evidence="2" key="1">
    <citation type="journal article" date="2005" name="PLoS Biol.">
        <title>The genomes of Oryza sativa: a history of duplications.</title>
        <authorList>
            <person name="Yu J."/>
            <person name="Wang J."/>
            <person name="Lin W."/>
            <person name="Li S."/>
            <person name="Li H."/>
            <person name="Zhou J."/>
            <person name="Ni P."/>
            <person name="Dong W."/>
            <person name="Hu S."/>
            <person name="Zeng C."/>
            <person name="Zhang J."/>
            <person name="Zhang Y."/>
            <person name="Li R."/>
            <person name="Xu Z."/>
            <person name="Li S."/>
            <person name="Li X."/>
            <person name="Zheng H."/>
            <person name="Cong L."/>
            <person name="Lin L."/>
            <person name="Yin J."/>
            <person name="Geng J."/>
            <person name="Li G."/>
            <person name="Shi J."/>
            <person name="Liu J."/>
            <person name="Lv H."/>
            <person name="Li J."/>
            <person name="Wang J."/>
            <person name="Deng Y."/>
            <person name="Ran L."/>
            <person name="Shi X."/>
            <person name="Wang X."/>
            <person name="Wu Q."/>
            <person name="Li C."/>
            <person name="Ren X."/>
            <person name="Wang J."/>
            <person name="Wang X."/>
            <person name="Li D."/>
            <person name="Liu D."/>
            <person name="Zhang X."/>
            <person name="Ji Z."/>
            <person name="Zhao W."/>
            <person name="Sun Y."/>
            <person name="Zhang Z."/>
            <person name="Bao J."/>
            <person name="Han Y."/>
            <person name="Dong L."/>
            <person name="Ji J."/>
            <person name="Chen P."/>
            <person name="Wu S."/>
            <person name="Liu J."/>
            <person name="Xiao Y."/>
            <person name="Bu D."/>
            <person name="Tan J."/>
            <person name="Yang L."/>
            <person name="Ye C."/>
            <person name="Zhang J."/>
            <person name="Xu J."/>
            <person name="Zhou Y."/>
            <person name="Yu Y."/>
            <person name="Zhang B."/>
            <person name="Zhuang S."/>
            <person name="Wei H."/>
            <person name="Liu B."/>
            <person name="Lei M."/>
            <person name="Yu H."/>
            <person name="Li Y."/>
            <person name="Xu H."/>
            <person name="Wei S."/>
            <person name="He X."/>
            <person name="Fang L."/>
            <person name="Zhang Z."/>
            <person name="Zhang Y."/>
            <person name="Huang X."/>
            <person name="Su Z."/>
            <person name="Tong W."/>
            <person name="Li J."/>
            <person name="Tong Z."/>
            <person name="Li S."/>
            <person name="Ye J."/>
            <person name="Wang L."/>
            <person name="Fang L."/>
            <person name="Lei T."/>
            <person name="Chen C."/>
            <person name="Chen H."/>
            <person name="Xu Z."/>
            <person name="Li H."/>
            <person name="Huang H."/>
            <person name="Zhang F."/>
            <person name="Xu H."/>
            <person name="Li N."/>
            <person name="Zhao C."/>
            <person name="Li S."/>
            <person name="Dong L."/>
            <person name="Huang Y."/>
            <person name="Li L."/>
            <person name="Xi Y."/>
            <person name="Qi Q."/>
            <person name="Li W."/>
            <person name="Zhang B."/>
            <person name="Hu W."/>
            <person name="Zhang Y."/>
            <person name="Tian X."/>
            <person name="Jiao Y."/>
            <person name="Liang X."/>
            <person name="Jin J."/>
            <person name="Gao L."/>
            <person name="Zheng W."/>
            <person name="Hao B."/>
            <person name="Liu S."/>
            <person name="Wang W."/>
            <person name="Yuan L."/>
            <person name="Cao M."/>
            <person name="McDermott J."/>
            <person name="Samudrala R."/>
            <person name="Wang J."/>
            <person name="Wong G.K."/>
            <person name="Yang H."/>
        </authorList>
    </citation>
    <scope>NUCLEOTIDE SEQUENCE [LARGE SCALE GENOMIC DNA]</scope>
</reference>
<name>B9FME8_ORYSJ</name>
<dbReference type="AlphaFoldDB" id="B9FME8"/>
<evidence type="ECO:0000313" key="2">
    <source>
        <dbReference type="EMBL" id="EEE62313.1"/>
    </source>
</evidence>
<proteinExistence type="predicted"/>
<dbReference type="EMBL" id="CM000142">
    <property type="protein sequence ID" value="EEE62313.1"/>
    <property type="molecule type" value="Genomic_DNA"/>
</dbReference>
<organism evidence="2">
    <name type="scientific">Oryza sativa subsp. japonica</name>
    <name type="common">Rice</name>
    <dbReference type="NCBI Taxonomy" id="39947"/>
    <lineage>
        <taxon>Eukaryota</taxon>
        <taxon>Viridiplantae</taxon>
        <taxon>Streptophyta</taxon>
        <taxon>Embryophyta</taxon>
        <taxon>Tracheophyta</taxon>
        <taxon>Spermatophyta</taxon>
        <taxon>Magnoliopsida</taxon>
        <taxon>Liliopsida</taxon>
        <taxon>Poales</taxon>
        <taxon>Poaceae</taxon>
        <taxon>BOP clade</taxon>
        <taxon>Oryzoideae</taxon>
        <taxon>Oryzeae</taxon>
        <taxon>Oryzinae</taxon>
        <taxon>Oryza</taxon>
        <taxon>Oryza sativa</taxon>
    </lineage>
</organism>
<gene>
    <name evidence="2" type="ORF">OsJ_17102</name>
</gene>
<feature type="region of interest" description="Disordered" evidence="1">
    <location>
        <begin position="1"/>
        <end position="24"/>
    </location>
</feature>
<accession>B9FME8</accession>
<protein>
    <submittedName>
        <fullName evidence="2">Uncharacterized protein</fullName>
    </submittedName>
</protein>
<evidence type="ECO:0000256" key="1">
    <source>
        <dbReference type="SAM" id="MobiDB-lite"/>
    </source>
</evidence>
<reference evidence="2" key="2">
    <citation type="submission" date="2008-12" db="EMBL/GenBank/DDBJ databases">
        <title>Improved gene annotation of the rice (Oryza sativa) genomes.</title>
        <authorList>
            <person name="Wang J."/>
            <person name="Li R."/>
            <person name="Fan W."/>
            <person name="Huang Q."/>
            <person name="Zhang J."/>
            <person name="Zhou Y."/>
            <person name="Hu Y."/>
            <person name="Zi S."/>
            <person name="Li J."/>
            <person name="Ni P."/>
            <person name="Zheng H."/>
            <person name="Zhang Y."/>
            <person name="Zhao M."/>
            <person name="Hao Q."/>
            <person name="McDermott J."/>
            <person name="Samudrala R."/>
            <person name="Kristiansen K."/>
            <person name="Wong G.K.-S."/>
        </authorList>
    </citation>
    <scope>NUCLEOTIDE SEQUENCE</scope>
</reference>
<dbReference type="Proteomes" id="UP000007752">
    <property type="component" value="Chromosome 5"/>
</dbReference>